<organism evidence="1 2">
    <name type="scientific">Acidithiobacillus ferrooxidans (strain ATCC 23270 / DSM 14882 / CIP 104768 / NCIMB 8455)</name>
    <name type="common">Ferrobacillus ferrooxidans (strain ATCC 23270)</name>
    <dbReference type="NCBI Taxonomy" id="243159"/>
    <lineage>
        <taxon>Bacteria</taxon>
        <taxon>Pseudomonadati</taxon>
        <taxon>Pseudomonadota</taxon>
        <taxon>Acidithiobacillia</taxon>
        <taxon>Acidithiobacillales</taxon>
        <taxon>Acidithiobacillaceae</taxon>
        <taxon>Acidithiobacillus</taxon>
    </lineage>
</organism>
<dbReference type="KEGG" id="afr:AFE_2587"/>
<dbReference type="eggNOG" id="ENOG50343WX">
    <property type="taxonomic scope" value="Bacteria"/>
</dbReference>
<evidence type="ECO:0000313" key="2">
    <source>
        <dbReference type="Proteomes" id="UP000001362"/>
    </source>
</evidence>
<dbReference type="Proteomes" id="UP000001362">
    <property type="component" value="Chromosome"/>
</dbReference>
<keyword evidence="2" id="KW-1185">Reference proteome</keyword>
<dbReference type="HOGENOM" id="CLU_1674126_0_0_6"/>
<dbReference type="EMBL" id="CP001219">
    <property type="protein sequence ID" value="ACK78593.1"/>
    <property type="molecule type" value="Genomic_DNA"/>
</dbReference>
<protein>
    <submittedName>
        <fullName evidence="1">Uncharacterized protein</fullName>
    </submittedName>
</protein>
<reference evidence="1 2" key="1">
    <citation type="journal article" date="2008" name="BMC Genomics">
        <title>Acidithiobacillus ferrooxidans metabolism: from genome sequence to industrial applications.</title>
        <authorList>
            <person name="Valdes J."/>
            <person name="Pedroso I."/>
            <person name="Quatrini R."/>
            <person name="Dodson R.J."/>
            <person name="Tettelin H."/>
            <person name="Blake R.II."/>
            <person name="Eisen J.A."/>
            <person name="Holmes D.S."/>
        </authorList>
    </citation>
    <scope>NUCLEOTIDE SEQUENCE [LARGE SCALE GENOMIC DNA]</scope>
    <source>
        <strain evidence="2">ATCC 23270 / DSM 14882 / CIP 104768 / NCIMB 8455</strain>
    </source>
</reference>
<dbReference type="PaxDb" id="243159-AFE_2587"/>
<dbReference type="STRING" id="243159.AFE_2587"/>
<name>B7J7Q4_ACIF2</name>
<dbReference type="AlphaFoldDB" id="B7J7Q4"/>
<evidence type="ECO:0000313" key="1">
    <source>
        <dbReference type="EMBL" id="ACK78593.1"/>
    </source>
</evidence>
<sequence>MMRKMTPPLRGVFCFYTESIRAWNTSIDKNLPSGHIFRVCLGTPATTGDGFARLNRRMTVDPKALNTRCVELFQSPDVRLRMWNARMFWQVGDQMNVAPTALTDPKVDTCELEVMLSAAALTDSQCAAELDKREPGRAAFIQRQVREGMRPLLRPAQ</sequence>
<gene>
    <name evidence="1" type="ordered locus">AFE_2587</name>
</gene>
<accession>B7J7Q4</accession>
<proteinExistence type="predicted"/>